<proteinExistence type="predicted"/>
<evidence type="ECO:0000313" key="1">
    <source>
        <dbReference type="EMBL" id="CAG8598192.1"/>
    </source>
</evidence>
<sequence length="93" mass="10413">MSTKKQGILSAVQKQNICKKKEANLLIKNIDLAIKHSIDKSTISNILKEKEYNALNSGQDIDGESASVPPSKEIEKDWLVLQQLLQSYDSENI</sequence>
<dbReference type="Proteomes" id="UP000789366">
    <property type="component" value="Unassembled WGS sequence"/>
</dbReference>
<protein>
    <submittedName>
        <fullName evidence="1">2380_t:CDS:1</fullName>
    </submittedName>
</protein>
<accession>A0ACA9MTU3</accession>
<organism evidence="1 2">
    <name type="scientific">Cetraspora pellucida</name>
    <dbReference type="NCBI Taxonomy" id="1433469"/>
    <lineage>
        <taxon>Eukaryota</taxon>
        <taxon>Fungi</taxon>
        <taxon>Fungi incertae sedis</taxon>
        <taxon>Mucoromycota</taxon>
        <taxon>Glomeromycotina</taxon>
        <taxon>Glomeromycetes</taxon>
        <taxon>Diversisporales</taxon>
        <taxon>Gigasporaceae</taxon>
        <taxon>Cetraspora</taxon>
    </lineage>
</organism>
<comment type="caution">
    <text evidence="1">The sequence shown here is derived from an EMBL/GenBank/DDBJ whole genome shotgun (WGS) entry which is preliminary data.</text>
</comment>
<reference evidence="1" key="1">
    <citation type="submission" date="2021-06" db="EMBL/GenBank/DDBJ databases">
        <authorList>
            <person name="Kallberg Y."/>
            <person name="Tangrot J."/>
            <person name="Rosling A."/>
        </authorList>
    </citation>
    <scope>NUCLEOTIDE SEQUENCE</scope>
    <source>
        <strain evidence="1">28 12/20/2015</strain>
    </source>
</reference>
<evidence type="ECO:0000313" key="2">
    <source>
        <dbReference type="Proteomes" id="UP000789366"/>
    </source>
</evidence>
<dbReference type="EMBL" id="CAJVPW010008895">
    <property type="protein sequence ID" value="CAG8598192.1"/>
    <property type="molecule type" value="Genomic_DNA"/>
</dbReference>
<keyword evidence="2" id="KW-1185">Reference proteome</keyword>
<name>A0ACA9MTU3_9GLOM</name>
<gene>
    <name evidence="1" type="ORF">SPELUC_LOCUS7008</name>
</gene>